<reference evidence="1 2" key="1">
    <citation type="submission" date="2019-06" db="EMBL/GenBank/DDBJ databases">
        <title>A chromosomal-level reference genome of Carpinus fangiana (Coryloideae, Betulaceae).</title>
        <authorList>
            <person name="Yang X."/>
            <person name="Wang Z."/>
            <person name="Zhang L."/>
            <person name="Hao G."/>
            <person name="Liu J."/>
            <person name="Yang Y."/>
        </authorList>
    </citation>
    <scope>NUCLEOTIDE SEQUENCE [LARGE SCALE GENOMIC DNA]</scope>
    <source>
        <strain evidence="1">Cfa_2016G</strain>
        <tissue evidence="1">Leaf</tissue>
    </source>
</reference>
<dbReference type="EMBL" id="VIBQ01000014">
    <property type="protein sequence ID" value="KAB8349577.1"/>
    <property type="molecule type" value="Genomic_DNA"/>
</dbReference>
<dbReference type="AlphaFoldDB" id="A0A5N6KVX1"/>
<sequence length="128" mass="14033">MSGNQLLRLAQRNAWPVNSTAQLFIPRTLSSHQEYLPPKGAHPAAAMRRARARHKRRLKYRGDSAIPLLPACCSSHTTPSTARVQGCQITAHARHSRVLTHAGVAPRTLWIGTCVLQRAEGTGMVNLP</sequence>
<accession>A0A5N6KVX1</accession>
<evidence type="ECO:0000313" key="1">
    <source>
        <dbReference type="EMBL" id="KAB8349577.1"/>
    </source>
</evidence>
<proteinExistence type="predicted"/>
<gene>
    <name evidence="1" type="ORF">FH972_023601</name>
</gene>
<protein>
    <submittedName>
        <fullName evidence="1">Uncharacterized protein</fullName>
    </submittedName>
</protein>
<organism evidence="1 2">
    <name type="scientific">Carpinus fangiana</name>
    <dbReference type="NCBI Taxonomy" id="176857"/>
    <lineage>
        <taxon>Eukaryota</taxon>
        <taxon>Viridiplantae</taxon>
        <taxon>Streptophyta</taxon>
        <taxon>Embryophyta</taxon>
        <taxon>Tracheophyta</taxon>
        <taxon>Spermatophyta</taxon>
        <taxon>Magnoliopsida</taxon>
        <taxon>eudicotyledons</taxon>
        <taxon>Gunneridae</taxon>
        <taxon>Pentapetalae</taxon>
        <taxon>rosids</taxon>
        <taxon>fabids</taxon>
        <taxon>Fagales</taxon>
        <taxon>Betulaceae</taxon>
        <taxon>Carpinus</taxon>
    </lineage>
</organism>
<dbReference type="Proteomes" id="UP000327013">
    <property type="component" value="Unassembled WGS sequence"/>
</dbReference>
<keyword evidence="2" id="KW-1185">Reference proteome</keyword>
<comment type="caution">
    <text evidence="1">The sequence shown here is derived from an EMBL/GenBank/DDBJ whole genome shotgun (WGS) entry which is preliminary data.</text>
</comment>
<evidence type="ECO:0000313" key="2">
    <source>
        <dbReference type="Proteomes" id="UP000327013"/>
    </source>
</evidence>
<name>A0A5N6KVX1_9ROSI</name>